<reference evidence="9 10" key="1">
    <citation type="submission" date="2020-08" db="EMBL/GenBank/DDBJ databases">
        <title>Sequencing the genomes of 1000 actinobacteria strains.</title>
        <authorList>
            <person name="Klenk H.-P."/>
        </authorList>
    </citation>
    <scope>NUCLEOTIDE SEQUENCE [LARGE SCALE GENOMIC DNA]</scope>
    <source>
        <strain evidence="9 10">DSM 23040</strain>
    </source>
</reference>
<proteinExistence type="inferred from homology"/>
<keyword evidence="10" id="KW-1185">Reference proteome</keyword>
<keyword evidence="3 7" id="KW-0812">Transmembrane</keyword>
<accession>A0A839QRN0</accession>
<evidence type="ECO:0000313" key="10">
    <source>
        <dbReference type="Proteomes" id="UP000568050"/>
    </source>
</evidence>
<keyword evidence="5 7" id="KW-0472">Membrane</keyword>
<evidence type="ECO:0000256" key="6">
    <source>
        <dbReference type="ARBA" id="ARBA00023306"/>
    </source>
</evidence>
<feature type="region of interest" description="Disordered" evidence="8">
    <location>
        <begin position="1"/>
        <end position="37"/>
    </location>
</feature>
<evidence type="ECO:0000256" key="7">
    <source>
        <dbReference type="HAMAP-Rule" id="MF_00631"/>
    </source>
</evidence>
<dbReference type="HAMAP" id="MF_00631">
    <property type="entry name" value="CrgA"/>
    <property type="match status" value="1"/>
</dbReference>
<protein>
    <recommendedName>
        <fullName evidence="7">Cell division protein CrgA</fullName>
    </recommendedName>
</protein>
<comment type="similarity">
    <text evidence="7">Belongs to the CrgA family.</text>
</comment>
<evidence type="ECO:0000256" key="8">
    <source>
        <dbReference type="SAM" id="MobiDB-lite"/>
    </source>
</evidence>
<keyword evidence="1 7" id="KW-1003">Cell membrane</keyword>
<feature type="transmembrane region" description="Helical" evidence="7">
    <location>
        <begin position="38"/>
        <end position="59"/>
    </location>
</feature>
<keyword evidence="4 7" id="KW-1133">Transmembrane helix</keyword>
<comment type="function">
    <text evidence="7">Involved in cell division.</text>
</comment>
<evidence type="ECO:0000256" key="4">
    <source>
        <dbReference type="ARBA" id="ARBA00022989"/>
    </source>
</evidence>
<dbReference type="RefSeq" id="WP_183376024.1">
    <property type="nucleotide sequence ID" value="NZ_CBCSFZ010000006.1"/>
</dbReference>
<evidence type="ECO:0000313" key="9">
    <source>
        <dbReference type="EMBL" id="MBB3023133.1"/>
    </source>
</evidence>
<dbReference type="InterPro" id="IPR009619">
    <property type="entry name" value="CrgA"/>
</dbReference>
<evidence type="ECO:0000256" key="5">
    <source>
        <dbReference type="ARBA" id="ARBA00023136"/>
    </source>
</evidence>
<dbReference type="AlphaFoldDB" id="A0A839QRN0"/>
<name>A0A839QRN0_9MICO</name>
<dbReference type="EMBL" id="JACHWP010000003">
    <property type="protein sequence ID" value="MBB3023133.1"/>
    <property type="molecule type" value="Genomic_DNA"/>
</dbReference>
<sequence length="91" mass="9764">MAKDTSAPSAGRRAARARDEAAAQRGARELGPKPSPRWLVPVAMTLLVLGLLYMVVYYVSAAQYPLPIGDWNLAVGLGLIMLGGALLTNWR</sequence>
<dbReference type="GO" id="GO:0051301">
    <property type="term" value="P:cell division"/>
    <property type="evidence" value="ECO:0007669"/>
    <property type="project" value="UniProtKB-UniRule"/>
</dbReference>
<feature type="transmembrane region" description="Helical" evidence="7">
    <location>
        <begin position="71"/>
        <end position="90"/>
    </location>
</feature>
<evidence type="ECO:0000256" key="3">
    <source>
        <dbReference type="ARBA" id="ARBA00022692"/>
    </source>
</evidence>
<dbReference type="GO" id="GO:0005886">
    <property type="term" value="C:plasma membrane"/>
    <property type="evidence" value="ECO:0007669"/>
    <property type="project" value="UniProtKB-SubCell"/>
</dbReference>
<dbReference type="Proteomes" id="UP000568050">
    <property type="component" value="Unassembled WGS sequence"/>
</dbReference>
<organism evidence="9 10">
    <name type="scientific">Helcobacillus massiliensis</name>
    <dbReference type="NCBI Taxonomy" id="521392"/>
    <lineage>
        <taxon>Bacteria</taxon>
        <taxon>Bacillati</taxon>
        <taxon>Actinomycetota</taxon>
        <taxon>Actinomycetes</taxon>
        <taxon>Micrococcales</taxon>
        <taxon>Dermabacteraceae</taxon>
        <taxon>Helcobacillus</taxon>
    </lineage>
</organism>
<comment type="subcellular location">
    <subcellularLocation>
        <location evidence="7">Cell membrane</location>
        <topology evidence="7">Multi-pass membrane protein</topology>
    </subcellularLocation>
</comment>
<evidence type="ECO:0000256" key="1">
    <source>
        <dbReference type="ARBA" id="ARBA00022475"/>
    </source>
</evidence>
<keyword evidence="2 7" id="KW-0132">Cell division</keyword>
<keyword evidence="6 7" id="KW-0131">Cell cycle</keyword>
<dbReference type="Pfam" id="PF06781">
    <property type="entry name" value="CrgA"/>
    <property type="match status" value="1"/>
</dbReference>
<gene>
    <name evidence="7" type="primary">crgA</name>
    <name evidence="9" type="ORF">FHX50_001418</name>
</gene>
<evidence type="ECO:0000256" key="2">
    <source>
        <dbReference type="ARBA" id="ARBA00022618"/>
    </source>
</evidence>
<comment type="caution">
    <text evidence="9">The sequence shown here is derived from an EMBL/GenBank/DDBJ whole genome shotgun (WGS) entry which is preliminary data.</text>
</comment>
<feature type="compositionally biased region" description="Basic and acidic residues" evidence="8">
    <location>
        <begin position="16"/>
        <end position="31"/>
    </location>
</feature>